<protein>
    <recommendedName>
        <fullName evidence="1">Reverse transcriptase domain-containing protein</fullName>
    </recommendedName>
</protein>
<dbReference type="Pfam" id="PF00078">
    <property type="entry name" value="RVT_1"/>
    <property type="match status" value="2"/>
</dbReference>
<dbReference type="SUPFAM" id="SSF56672">
    <property type="entry name" value="DNA/RNA polymerases"/>
    <property type="match status" value="1"/>
</dbReference>
<sequence>MSNNKAGLDGMSLLFFKHYWASIENDFMKVFGFLQLGRCIKRVNATNIVLIPKVRNLSDSRTKIDLFLSLNVVYKVISKIIANRIKPVLPSLICPTQAAFVPGRNIQDNNVIAQEIIHSFNRKKGREGLFAIKIDLMKAYDKMSWRFIEHVLDSFGVPVEFRNWVSQCISTTTLNICINGGTFGKIIPSCGLRQGDPLSPYLFIWAADILSRLLEDAQAKKSISGIRLSRGGPILSHIFFADDLILVGKANLEEAKGYWDCLEKFCSWSGQKVNKTKTSIFFSKNTPRSRQKDADFNFILDNLTSKLHGWKAKTLSKAEEATLIKFGELCLSLYAMQTTKLSNRLASRLTAWFGDFWWAHEKGNHGAFLKAWDKLCLPSRKPILIFASVLKLNILKASTFWNTNQKATLTLVPEECDSIKSYHPQRVPSEGDIMDGMETLTLGMILDSPSEKASTRKLSNSLVFPTVNLANEGGSSGNSSPKVEEAKIMIIEVDLVVFEAYDILNWDYLEEIVHASKFPHKFIKLIMNCVRTPRYSLMFNGTMNGYFEASKGLRQGDPISPLLFVLGMEYLSRILKKAEEKEEFKYFERFLLAIHSYWSQIMILPKKILRKIEAIYRAYLWKGQSTSQGAGLVAWESVCQSKTIGGIDFRKVEEWNLAAMTKYIWAIANKEDNLWIKWVHNVYLKYENWWSYQAPLQASWYWKKIVATKEKLKFSADFQQLMTEQSF</sequence>
<dbReference type="InterPro" id="IPR043502">
    <property type="entry name" value="DNA/RNA_pol_sf"/>
</dbReference>
<dbReference type="CDD" id="cd01650">
    <property type="entry name" value="RT_nLTR_like"/>
    <property type="match status" value="1"/>
</dbReference>
<dbReference type="EMBL" id="UZAU01000267">
    <property type="status" value="NOT_ANNOTATED_CDS"/>
    <property type="molecule type" value="Genomic_DNA"/>
</dbReference>
<dbReference type="Gramene" id="evm.model.03.811">
    <property type="protein sequence ID" value="cds.evm.model.03.811"/>
    <property type="gene ID" value="evm.TU.03.811"/>
</dbReference>
<proteinExistence type="predicted"/>
<accession>A0A803PAJ0</accession>
<keyword evidence="3" id="KW-1185">Reference proteome</keyword>
<dbReference type="PANTHER" id="PTHR33116:SF86">
    <property type="entry name" value="REVERSE TRANSCRIPTASE DOMAIN-CONTAINING PROTEIN"/>
    <property type="match status" value="1"/>
</dbReference>
<feature type="domain" description="Reverse transcriptase" evidence="1">
    <location>
        <begin position="1"/>
        <end position="315"/>
    </location>
</feature>
<dbReference type="AlphaFoldDB" id="A0A803PAJ0"/>
<dbReference type="EnsemblPlants" id="evm.model.03.811">
    <property type="protein sequence ID" value="cds.evm.model.03.811"/>
    <property type="gene ID" value="evm.TU.03.811"/>
</dbReference>
<dbReference type="PANTHER" id="PTHR33116">
    <property type="entry name" value="REVERSE TRANSCRIPTASE ZINC-BINDING DOMAIN-CONTAINING PROTEIN-RELATED-RELATED"/>
    <property type="match status" value="1"/>
</dbReference>
<name>A0A803PAJ0_CANSA</name>
<organism evidence="2 3">
    <name type="scientific">Cannabis sativa</name>
    <name type="common">Hemp</name>
    <name type="synonym">Marijuana</name>
    <dbReference type="NCBI Taxonomy" id="3483"/>
    <lineage>
        <taxon>Eukaryota</taxon>
        <taxon>Viridiplantae</taxon>
        <taxon>Streptophyta</taxon>
        <taxon>Embryophyta</taxon>
        <taxon>Tracheophyta</taxon>
        <taxon>Spermatophyta</taxon>
        <taxon>Magnoliopsida</taxon>
        <taxon>eudicotyledons</taxon>
        <taxon>Gunneridae</taxon>
        <taxon>Pentapetalae</taxon>
        <taxon>rosids</taxon>
        <taxon>fabids</taxon>
        <taxon>Rosales</taxon>
        <taxon>Cannabaceae</taxon>
        <taxon>Cannabis</taxon>
    </lineage>
</organism>
<reference evidence="2" key="2">
    <citation type="submission" date="2021-03" db="UniProtKB">
        <authorList>
            <consortium name="EnsemblPlants"/>
        </authorList>
    </citation>
    <scope>IDENTIFICATION</scope>
</reference>
<reference evidence="2" key="1">
    <citation type="submission" date="2018-11" db="EMBL/GenBank/DDBJ databases">
        <authorList>
            <person name="Grassa J C."/>
        </authorList>
    </citation>
    <scope>NUCLEOTIDE SEQUENCE [LARGE SCALE GENOMIC DNA]</scope>
</reference>
<evidence type="ECO:0000259" key="1">
    <source>
        <dbReference type="PROSITE" id="PS50878"/>
    </source>
</evidence>
<evidence type="ECO:0000313" key="3">
    <source>
        <dbReference type="Proteomes" id="UP000596661"/>
    </source>
</evidence>
<dbReference type="Proteomes" id="UP000596661">
    <property type="component" value="Chromosome 3"/>
</dbReference>
<dbReference type="InterPro" id="IPR000477">
    <property type="entry name" value="RT_dom"/>
</dbReference>
<evidence type="ECO:0000313" key="2">
    <source>
        <dbReference type="EnsemblPlants" id="cds.evm.model.03.811"/>
    </source>
</evidence>
<dbReference type="PROSITE" id="PS50878">
    <property type="entry name" value="RT_POL"/>
    <property type="match status" value="1"/>
</dbReference>